<evidence type="ECO:0000259" key="3">
    <source>
        <dbReference type="Pfam" id="PF00501"/>
    </source>
</evidence>
<dbReference type="InterPro" id="IPR045851">
    <property type="entry name" value="AMP-bd_C_sf"/>
</dbReference>
<dbReference type="InterPro" id="IPR020845">
    <property type="entry name" value="AMP-binding_CS"/>
</dbReference>
<evidence type="ECO:0000259" key="4">
    <source>
        <dbReference type="Pfam" id="PF13193"/>
    </source>
</evidence>
<name>A0A4Q7RRJ4_9BURK</name>
<dbReference type="InterPro" id="IPR025110">
    <property type="entry name" value="AMP-bd_C"/>
</dbReference>
<dbReference type="OrthoDB" id="9766486at2"/>
<dbReference type="InterPro" id="IPR042099">
    <property type="entry name" value="ANL_N_sf"/>
</dbReference>
<dbReference type="InterPro" id="IPR000873">
    <property type="entry name" value="AMP-dep_synth/lig_dom"/>
</dbReference>
<comment type="similarity">
    <text evidence="1">Belongs to the ATP-dependent AMP-binding enzyme family.</text>
</comment>
<keyword evidence="6" id="KW-1185">Reference proteome</keyword>
<dbReference type="CDD" id="cd17631">
    <property type="entry name" value="FACL_FadD13-like"/>
    <property type="match status" value="1"/>
</dbReference>
<dbReference type="InterPro" id="IPR050237">
    <property type="entry name" value="ATP-dep_AMP-bd_enzyme"/>
</dbReference>
<proteinExistence type="inferred from homology"/>
<evidence type="ECO:0000256" key="1">
    <source>
        <dbReference type="ARBA" id="ARBA00006432"/>
    </source>
</evidence>
<sequence length="517" mass="56464">MTFAYFLRRAARYWGDNPAVLYRDRVLTFRQLDERSTRLANALLSLGLRQGDRVAIQARNCPEVVEIECALYKAGLVKAALNPRFTAAEASDVAENCTPRVLIAGPGYTGYSAATPGFGSVEHFIAIAGEAAGYSAYESLVEQGADTPINYVPQPDDLAVLHFSSGSTGKIKAAMQSYGNRLASMRKLILTMDQPARPGDRLALIGPITHASGMLMQPYLFLGATLVLFEKFDTARFLADVARLRLTHVFMVPAMINMLLAEPALATADLSSLRTLAYGAAPMAPARIREAWQRIGPILSQGYGASESTSGVTRLSTADHAKALAERPERLASCGRSMGETEVRVVNERGEEVSGDEIGELVIRGADVFQGYWGEPELTREVLVDGWLHTGDLARVDAEGYIYLVDRKKDMIISGGFNVYPTEVEATLYQHPDVMEACVISVPDETWGETVKAVVALWPGRQASAADLIGHCRARIADYKSPRSVDFVAELPKNASGKLARKLVREQYWVGESRRVN</sequence>
<evidence type="ECO:0000313" key="5">
    <source>
        <dbReference type="EMBL" id="RZT36335.1"/>
    </source>
</evidence>
<reference evidence="5 6" key="1">
    <citation type="journal article" date="2015" name="Stand. Genomic Sci.">
        <title>Genomic Encyclopedia of Bacterial and Archaeal Type Strains, Phase III: the genomes of soil and plant-associated and newly described type strains.</title>
        <authorList>
            <person name="Whitman W.B."/>
            <person name="Woyke T."/>
            <person name="Klenk H.P."/>
            <person name="Zhou Y."/>
            <person name="Lilburn T.G."/>
            <person name="Beck B.J."/>
            <person name="De Vos P."/>
            <person name="Vandamme P."/>
            <person name="Eisen J.A."/>
            <person name="Garrity G."/>
            <person name="Hugenholtz P."/>
            <person name="Kyrpides N.C."/>
        </authorList>
    </citation>
    <scope>NUCLEOTIDE SEQUENCE [LARGE SCALE GENOMIC DNA]</scope>
    <source>
        <strain evidence="5 6">ASC-9842</strain>
    </source>
</reference>
<dbReference type="Gene3D" id="3.30.300.30">
    <property type="match status" value="1"/>
</dbReference>
<feature type="domain" description="AMP-binding enzyme C-terminal" evidence="4">
    <location>
        <begin position="423"/>
        <end position="498"/>
    </location>
</feature>
<dbReference type="RefSeq" id="WP_130392616.1">
    <property type="nucleotide sequence ID" value="NZ_SGXM01000005.1"/>
</dbReference>
<dbReference type="SUPFAM" id="SSF56801">
    <property type="entry name" value="Acetyl-CoA synthetase-like"/>
    <property type="match status" value="1"/>
</dbReference>
<protein>
    <submittedName>
        <fullName evidence="5">Acyl-CoA synthetase (AMP-forming)/AMP-acid ligase II</fullName>
    </submittedName>
</protein>
<dbReference type="PROSITE" id="PS00455">
    <property type="entry name" value="AMP_BINDING"/>
    <property type="match status" value="1"/>
</dbReference>
<dbReference type="GO" id="GO:0016877">
    <property type="term" value="F:ligase activity, forming carbon-sulfur bonds"/>
    <property type="evidence" value="ECO:0007669"/>
    <property type="project" value="UniProtKB-ARBA"/>
</dbReference>
<evidence type="ECO:0000256" key="2">
    <source>
        <dbReference type="ARBA" id="ARBA00022598"/>
    </source>
</evidence>
<comment type="caution">
    <text evidence="5">The sequence shown here is derived from an EMBL/GenBank/DDBJ whole genome shotgun (WGS) entry which is preliminary data.</text>
</comment>
<dbReference type="PANTHER" id="PTHR43767:SF7">
    <property type="entry name" value="MEDIUM_LONG-CHAIN-FATTY-ACID--COA LIGASE FADD8"/>
    <property type="match status" value="1"/>
</dbReference>
<dbReference type="Pfam" id="PF00501">
    <property type="entry name" value="AMP-binding"/>
    <property type="match status" value="1"/>
</dbReference>
<dbReference type="PANTHER" id="PTHR43767">
    <property type="entry name" value="LONG-CHAIN-FATTY-ACID--COA LIGASE"/>
    <property type="match status" value="1"/>
</dbReference>
<dbReference type="AlphaFoldDB" id="A0A4Q7RRJ4"/>
<dbReference type="EMBL" id="SGXM01000005">
    <property type="protein sequence ID" value="RZT36335.1"/>
    <property type="molecule type" value="Genomic_DNA"/>
</dbReference>
<gene>
    <name evidence="5" type="ORF">EV147_3654</name>
</gene>
<keyword evidence="2 5" id="KW-0436">Ligase</keyword>
<feature type="domain" description="AMP-dependent synthetase/ligase" evidence="3">
    <location>
        <begin position="8"/>
        <end position="373"/>
    </location>
</feature>
<evidence type="ECO:0000313" key="6">
    <source>
        <dbReference type="Proteomes" id="UP000291078"/>
    </source>
</evidence>
<dbReference type="FunFam" id="3.30.300.30:FF:000008">
    <property type="entry name" value="2,3-dihydroxybenzoate-AMP ligase"/>
    <property type="match status" value="1"/>
</dbReference>
<dbReference type="Gene3D" id="3.40.50.12780">
    <property type="entry name" value="N-terminal domain of ligase-like"/>
    <property type="match status" value="1"/>
</dbReference>
<accession>A0A4Q7RRJ4</accession>
<organism evidence="5 6">
    <name type="scientific">Cupriavidus agavae</name>
    <dbReference type="NCBI Taxonomy" id="1001822"/>
    <lineage>
        <taxon>Bacteria</taxon>
        <taxon>Pseudomonadati</taxon>
        <taxon>Pseudomonadota</taxon>
        <taxon>Betaproteobacteria</taxon>
        <taxon>Burkholderiales</taxon>
        <taxon>Burkholderiaceae</taxon>
        <taxon>Cupriavidus</taxon>
    </lineage>
</organism>
<dbReference type="Proteomes" id="UP000291078">
    <property type="component" value="Unassembled WGS sequence"/>
</dbReference>
<dbReference type="Pfam" id="PF13193">
    <property type="entry name" value="AMP-binding_C"/>
    <property type="match status" value="1"/>
</dbReference>